<evidence type="ECO:0000313" key="3">
    <source>
        <dbReference type="Proteomes" id="UP000578531"/>
    </source>
</evidence>
<reference evidence="2 3" key="1">
    <citation type="journal article" date="2020" name="Genomics">
        <title>Complete, high-quality genomes from long-read metagenomic sequencing of two wolf lichen thalli reveals enigmatic genome architecture.</title>
        <authorList>
            <person name="McKenzie S.K."/>
            <person name="Walston R.F."/>
            <person name="Allen J.L."/>
        </authorList>
    </citation>
    <scope>NUCLEOTIDE SEQUENCE [LARGE SCALE GENOMIC DNA]</scope>
    <source>
        <strain evidence="2">WasteWater2</strain>
    </source>
</reference>
<comment type="caution">
    <text evidence="2">The sequence shown here is derived from an EMBL/GenBank/DDBJ whole genome shotgun (WGS) entry which is preliminary data.</text>
</comment>
<dbReference type="RefSeq" id="XP_037162947.1">
    <property type="nucleotide sequence ID" value="XM_037310161.1"/>
</dbReference>
<dbReference type="AlphaFoldDB" id="A0A8H6FRR9"/>
<protein>
    <submittedName>
        <fullName evidence="2">Uncharacterized protein</fullName>
    </submittedName>
</protein>
<dbReference type="Proteomes" id="UP000578531">
    <property type="component" value="Unassembled WGS sequence"/>
</dbReference>
<dbReference type="EMBL" id="JACCJC010000036">
    <property type="protein sequence ID" value="KAF6233530.1"/>
    <property type="molecule type" value="Genomic_DNA"/>
</dbReference>
<name>A0A8H6FRR9_9LECA</name>
<evidence type="ECO:0000313" key="2">
    <source>
        <dbReference type="EMBL" id="KAF6233530.1"/>
    </source>
</evidence>
<accession>A0A8H6FRR9</accession>
<proteinExistence type="predicted"/>
<organism evidence="2 3">
    <name type="scientific">Letharia columbiana</name>
    <dbReference type="NCBI Taxonomy" id="112416"/>
    <lineage>
        <taxon>Eukaryota</taxon>
        <taxon>Fungi</taxon>
        <taxon>Dikarya</taxon>
        <taxon>Ascomycota</taxon>
        <taxon>Pezizomycotina</taxon>
        <taxon>Lecanoromycetes</taxon>
        <taxon>OSLEUM clade</taxon>
        <taxon>Lecanoromycetidae</taxon>
        <taxon>Lecanorales</taxon>
        <taxon>Lecanorineae</taxon>
        <taxon>Parmeliaceae</taxon>
        <taxon>Letharia</taxon>
    </lineage>
</organism>
<keyword evidence="1" id="KW-0732">Signal</keyword>
<keyword evidence="3" id="KW-1185">Reference proteome</keyword>
<feature type="signal peptide" evidence="1">
    <location>
        <begin position="1"/>
        <end position="26"/>
    </location>
</feature>
<dbReference type="GeneID" id="59289917"/>
<gene>
    <name evidence="2" type="ORF">HO173_008261</name>
</gene>
<evidence type="ECO:0000256" key="1">
    <source>
        <dbReference type="SAM" id="SignalP"/>
    </source>
</evidence>
<feature type="chain" id="PRO_5034038585" evidence="1">
    <location>
        <begin position="27"/>
        <end position="392"/>
    </location>
</feature>
<sequence>MIVPALQSTAIIYPFLWLIIFGGFLPQEVCDTAAFTDSVSTSRASSSSSEFPAEILSAPSQLQECLDDLVFQQQYALSSARPELREIAPVIKEVIILIEAFHPSFLDWHHKLYFFVEDIQTRHIIFSAHLNACLAIPKHPPRPLGARVLNPLPEASSILHGYGFFLPWHAHPPTTLQVHRQLHRQYARFRSPSAQDLKALQSHPGRTQSDAFSQALAPALQIARAHTTGKVKTLQLLYRDMAANPSHATRTLDSLGRRWGDSDPLRLARQRGTLDALDRAAAHAGAFVRKVGPFLPRTERELLELDARFGRVAAGDLVQGHGAVAVQRFEAQMEAVLVLPAKAGMSEAGWRRVREGAERGLGIWRGGEGVGVEGIVRLMKEEAGRAREEREL</sequence>